<name>A0A0L6UR08_9BASI</name>
<evidence type="ECO:0000313" key="1">
    <source>
        <dbReference type="EMBL" id="KNZ50966.1"/>
    </source>
</evidence>
<accession>A0A0L6UR08</accession>
<evidence type="ECO:0000313" key="2">
    <source>
        <dbReference type="Proteomes" id="UP000037035"/>
    </source>
</evidence>
<dbReference type="AlphaFoldDB" id="A0A0L6UR08"/>
<dbReference type="VEuPathDB" id="FungiDB:VP01_414g1"/>
<gene>
    <name evidence="1" type="ORF">VP01_414g1</name>
</gene>
<sequence length="148" mass="17461">MTNYAVFQVHLNNGKICGYLLKKYYLGSTKNFHENVSQIQHLKEPKRPKPVGVYSMDTLIKKSKLLLTKIYIQTIEKIKADSWKPYPYISFTTNVWTLKRIKQHSWQYLKGYLILLLISASSTLRQNRPCQPLVHLKRTRKIMSFQCP</sequence>
<dbReference type="Proteomes" id="UP000037035">
    <property type="component" value="Unassembled WGS sequence"/>
</dbReference>
<protein>
    <submittedName>
        <fullName evidence="1">Uncharacterized protein</fullName>
    </submittedName>
</protein>
<dbReference type="EMBL" id="LAVV01009224">
    <property type="protein sequence ID" value="KNZ50966.1"/>
    <property type="molecule type" value="Genomic_DNA"/>
</dbReference>
<proteinExistence type="predicted"/>
<reference evidence="1 2" key="1">
    <citation type="submission" date="2015-08" db="EMBL/GenBank/DDBJ databases">
        <title>Next Generation Sequencing and Analysis of the Genome of Puccinia sorghi L Schw, the Causal Agent of Maize Common Rust.</title>
        <authorList>
            <person name="Rochi L."/>
            <person name="Burguener G."/>
            <person name="Darino M."/>
            <person name="Turjanski A."/>
            <person name="Kreff E."/>
            <person name="Dieguez M.J."/>
            <person name="Sacco F."/>
        </authorList>
    </citation>
    <scope>NUCLEOTIDE SEQUENCE [LARGE SCALE GENOMIC DNA]</scope>
    <source>
        <strain evidence="1 2">RO10H11247</strain>
    </source>
</reference>
<organism evidence="1 2">
    <name type="scientific">Puccinia sorghi</name>
    <dbReference type="NCBI Taxonomy" id="27349"/>
    <lineage>
        <taxon>Eukaryota</taxon>
        <taxon>Fungi</taxon>
        <taxon>Dikarya</taxon>
        <taxon>Basidiomycota</taxon>
        <taxon>Pucciniomycotina</taxon>
        <taxon>Pucciniomycetes</taxon>
        <taxon>Pucciniales</taxon>
        <taxon>Pucciniaceae</taxon>
        <taxon>Puccinia</taxon>
    </lineage>
</organism>
<keyword evidence="2" id="KW-1185">Reference proteome</keyword>
<comment type="caution">
    <text evidence="1">The sequence shown here is derived from an EMBL/GenBank/DDBJ whole genome shotgun (WGS) entry which is preliminary data.</text>
</comment>